<reference evidence="2" key="1">
    <citation type="submission" date="2019-08" db="EMBL/GenBank/DDBJ databases">
        <authorList>
            <person name="Kucharzyk K."/>
            <person name="Murdoch R.W."/>
            <person name="Higgins S."/>
            <person name="Loffler F."/>
        </authorList>
    </citation>
    <scope>NUCLEOTIDE SEQUENCE</scope>
</reference>
<comment type="caution">
    <text evidence="2">The sequence shown here is derived from an EMBL/GenBank/DDBJ whole genome shotgun (WGS) entry which is preliminary data.</text>
</comment>
<dbReference type="Pfam" id="PF26011">
    <property type="entry name" value="Beta-barrel_RND_rel"/>
    <property type="match status" value="1"/>
</dbReference>
<dbReference type="InterPro" id="IPR058729">
    <property type="entry name" value="Beta-barrel_RND-rel"/>
</dbReference>
<evidence type="ECO:0000259" key="1">
    <source>
        <dbReference type="Pfam" id="PF26011"/>
    </source>
</evidence>
<dbReference type="EMBL" id="VSSQ01100016">
    <property type="protein sequence ID" value="MPN42333.1"/>
    <property type="molecule type" value="Genomic_DNA"/>
</dbReference>
<sequence>MNKTSELTGVKVVDNTEWYISCIVAKSDLNGMKAGKKVKIRLKNIGNESVDAYIHSISNTSGDASVVTIRINHDIEEFYKHRYAELDIIKDQYKGFLIPTKALLKKEGITGIYAVKSGIIRFIPVKILFSDSSNTLVTDADKKDIEALNSELYKLKQYDEVVTTTKRVKENQYIMGQ</sequence>
<gene>
    <name evidence="2" type="ORF">SDC9_189890</name>
</gene>
<dbReference type="Gene3D" id="2.40.30.170">
    <property type="match status" value="1"/>
</dbReference>
<dbReference type="AlphaFoldDB" id="A0A645I4C4"/>
<protein>
    <recommendedName>
        <fullName evidence="1">RND related beta-barrel domain-containing protein</fullName>
    </recommendedName>
</protein>
<organism evidence="2">
    <name type="scientific">bioreactor metagenome</name>
    <dbReference type="NCBI Taxonomy" id="1076179"/>
    <lineage>
        <taxon>unclassified sequences</taxon>
        <taxon>metagenomes</taxon>
        <taxon>ecological metagenomes</taxon>
    </lineage>
</organism>
<accession>A0A645I4C4</accession>
<proteinExistence type="predicted"/>
<feature type="domain" description="RND related beta-barrel" evidence="1">
    <location>
        <begin position="18"/>
        <end position="92"/>
    </location>
</feature>
<evidence type="ECO:0000313" key="2">
    <source>
        <dbReference type="EMBL" id="MPN42333.1"/>
    </source>
</evidence>
<name>A0A645I4C4_9ZZZZ</name>